<name>A0A2P2JZ07_RHIMU</name>
<evidence type="ECO:0000313" key="1">
    <source>
        <dbReference type="EMBL" id="MBW98706.1"/>
    </source>
</evidence>
<reference evidence="1" key="1">
    <citation type="submission" date="2018-02" db="EMBL/GenBank/DDBJ databases">
        <title>Rhizophora mucronata_Transcriptome.</title>
        <authorList>
            <person name="Meera S.P."/>
            <person name="Sreeshan A."/>
            <person name="Augustine A."/>
        </authorList>
    </citation>
    <scope>NUCLEOTIDE SEQUENCE</scope>
    <source>
        <tissue evidence="1">Leaf</tissue>
    </source>
</reference>
<organism evidence="1">
    <name type="scientific">Rhizophora mucronata</name>
    <name type="common">Asiatic mangrove</name>
    <dbReference type="NCBI Taxonomy" id="61149"/>
    <lineage>
        <taxon>Eukaryota</taxon>
        <taxon>Viridiplantae</taxon>
        <taxon>Streptophyta</taxon>
        <taxon>Embryophyta</taxon>
        <taxon>Tracheophyta</taxon>
        <taxon>Spermatophyta</taxon>
        <taxon>Magnoliopsida</taxon>
        <taxon>eudicotyledons</taxon>
        <taxon>Gunneridae</taxon>
        <taxon>Pentapetalae</taxon>
        <taxon>rosids</taxon>
        <taxon>fabids</taxon>
        <taxon>Malpighiales</taxon>
        <taxon>Rhizophoraceae</taxon>
        <taxon>Rhizophora</taxon>
    </lineage>
</organism>
<proteinExistence type="predicted"/>
<sequence>MLTTGPIAPCNFTNLCLRNSHGVEPGSPNRRCPTATSRHKHKCHFLAMGF</sequence>
<dbReference type="AlphaFoldDB" id="A0A2P2JZ07"/>
<dbReference type="EMBL" id="GGEC01018223">
    <property type="protein sequence ID" value="MBW98706.1"/>
    <property type="molecule type" value="Transcribed_RNA"/>
</dbReference>
<protein>
    <submittedName>
        <fullName evidence="1">Uncharacterized protein LOC101306919</fullName>
    </submittedName>
</protein>
<accession>A0A2P2JZ07</accession>